<feature type="transmembrane region" description="Helical" evidence="1">
    <location>
        <begin position="64"/>
        <end position="85"/>
    </location>
</feature>
<dbReference type="Proteomes" id="UP000306980">
    <property type="component" value="Unassembled WGS sequence"/>
</dbReference>
<dbReference type="EMBL" id="VCIA01000001">
    <property type="protein sequence ID" value="TMN21463.1"/>
    <property type="molecule type" value="Genomic_DNA"/>
</dbReference>
<comment type="caution">
    <text evidence="3">The sequence shown here is derived from an EMBL/GenBank/DDBJ whole genome shotgun (WGS) entry which is preliminary data.</text>
</comment>
<keyword evidence="1" id="KW-0472">Membrane</keyword>
<sequence>MFNTALVFSASLLVVLMIINIVVSLAASNKSYTIYVPAGVLFVLGIILLSISTGDRIEMMGLGFGGWGAASLFASAIGFIITSLVDTYNHSEQ</sequence>
<proteinExistence type="predicted"/>
<dbReference type="OrthoDB" id="2706433at2"/>
<dbReference type="EMBL" id="VJMZ01000001">
    <property type="protein sequence ID" value="TRM10360.1"/>
    <property type="molecule type" value="Genomic_DNA"/>
</dbReference>
<dbReference type="AlphaFoldDB" id="A0A549YEP2"/>
<organism evidence="3 5">
    <name type="scientific">Lentibacillus cibarius</name>
    <dbReference type="NCBI Taxonomy" id="2583219"/>
    <lineage>
        <taxon>Bacteria</taxon>
        <taxon>Bacillati</taxon>
        <taxon>Bacillota</taxon>
        <taxon>Bacilli</taxon>
        <taxon>Bacillales</taxon>
        <taxon>Bacillaceae</taxon>
        <taxon>Lentibacillus</taxon>
    </lineage>
</organism>
<evidence type="ECO:0000313" key="3">
    <source>
        <dbReference type="EMBL" id="TRM10360.1"/>
    </source>
</evidence>
<accession>A0A5S3R784</accession>
<evidence type="ECO:0000313" key="4">
    <source>
        <dbReference type="Proteomes" id="UP000306980"/>
    </source>
</evidence>
<dbReference type="RefSeq" id="WP_138601890.1">
    <property type="nucleotide sequence ID" value="NZ_VCIA01000001.1"/>
</dbReference>
<evidence type="ECO:0000313" key="2">
    <source>
        <dbReference type="EMBL" id="TMN21463.1"/>
    </source>
</evidence>
<accession>A0A549YEP2</accession>
<gene>
    <name evidence="2" type="ORF">FFL34_04570</name>
    <name evidence="3" type="ORF">FH966_00725</name>
</gene>
<keyword evidence="5" id="KW-1185">Reference proteome</keyword>
<keyword evidence="1" id="KW-0812">Transmembrane</keyword>
<evidence type="ECO:0000256" key="1">
    <source>
        <dbReference type="SAM" id="Phobius"/>
    </source>
</evidence>
<protein>
    <submittedName>
        <fullName evidence="3">Uncharacterized protein</fullName>
    </submittedName>
</protein>
<feature type="transmembrane region" description="Helical" evidence="1">
    <location>
        <begin position="34"/>
        <end position="52"/>
    </location>
</feature>
<reference evidence="3 5" key="2">
    <citation type="submission" date="2019-07" db="EMBL/GenBank/DDBJ databases">
        <title>Genomic analysis of Lentibacillus sp. NKC851-2.</title>
        <authorList>
            <person name="Oh Y.J."/>
        </authorList>
    </citation>
    <scope>NUCLEOTIDE SEQUENCE [LARGE SCALE GENOMIC DNA]</scope>
    <source>
        <strain evidence="3 5">NKC851-2</strain>
    </source>
</reference>
<evidence type="ECO:0000313" key="5">
    <source>
        <dbReference type="Proteomes" id="UP000319280"/>
    </source>
</evidence>
<reference evidence="2 4" key="1">
    <citation type="submission" date="2019-05" db="EMBL/GenBank/DDBJ databases">
        <title>Genomic analysis of Lentibacillus sp. NKC220-2.</title>
        <authorList>
            <person name="Oh Y.J."/>
        </authorList>
    </citation>
    <scope>NUCLEOTIDE SEQUENCE [LARGE SCALE GENOMIC DNA]</scope>
    <source>
        <strain evidence="2 4">NKC220-2</strain>
    </source>
</reference>
<dbReference type="Proteomes" id="UP000319280">
    <property type="component" value="Unassembled WGS sequence"/>
</dbReference>
<name>A0A549YEP2_9BACI</name>
<keyword evidence="1" id="KW-1133">Transmembrane helix</keyword>